<feature type="compositionally biased region" description="Low complexity" evidence="1">
    <location>
        <begin position="215"/>
        <end position="259"/>
    </location>
</feature>
<organism evidence="2 3">
    <name type="scientific">Coniosporium apollinis</name>
    <dbReference type="NCBI Taxonomy" id="61459"/>
    <lineage>
        <taxon>Eukaryota</taxon>
        <taxon>Fungi</taxon>
        <taxon>Dikarya</taxon>
        <taxon>Ascomycota</taxon>
        <taxon>Pezizomycotina</taxon>
        <taxon>Dothideomycetes</taxon>
        <taxon>Dothideomycetes incertae sedis</taxon>
        <taxon>Coniosporium</taxon>
    </lineage>
</organism>
<sequence>MTRPVADYQPPPVPRRLGQYPSQVPARQAPAQSFGTAPRPYPPRRAPVPAPAYDPPWGAYGGPRFPARAEPYPYEQEEYPAYGEEQDLAYEEEDLAYEEEYLPRVPQYLPQATPAPGQPLARAPQAPIVPTGPRGASQAQPQSMPSWADRFEDPAVDELAGQLFEQRSGQLSEGWNVVAARGGNFRDGVDSPETRQQFSEALAGRSSGLDQSMHAPQNRQQPSSSAAAARQAPLQAASTQQPPKAAAKPKGPVIGKPKVNTGIATSGPCQGEIPPVCEHWEFGYKNCNRADCPERHEFIYQIDGGRRIDNWRKRVKPLQHDYADKQRAKEKLRPAKAGPSVAKTAQPGSQAPARSDPPAPSPPKSTVVGQQNATAGPSGTGQNRETVGAPAQATKKVSAEGAKKPAEAPPEPPKDPEGKGRKAETEEEEFLGDEEEEAAEGGAELEAEGNQET</sequence>
<gene>
    <name evidence="2" type="ORF">H2201_008564</name>
</gene>
<proteinExistence type="predicted"/>
<name>A0ABQ9NFV9_9PEZI</name>
<comment type="caution">
    <text evidence="2">The sequence shown here is derived from an EMBL/GenBank/DDBJ whole genome shotgun (WGS) entry which is preliminary data.</text>
</comment>
<dbReference type="Proteomes" id="UP001172684">
    <property type="component" value="Unassembled WGS sequence"/>
</dbReference>
<feature type="region of interest" description="Disordered" evidence="1">
    <location>
        <begin position="1"/>
        <end position="52"/>
    </location>
</feature>
<evidence type="ECO:0000313" key="3">
    <source>
        <dbReference type="Proteomes" id="UP001172684"/>
    </source>
</evidence>
<feature type="compositionally biased region" description="Pro residues" evidence="1">
    <location>
        <begin position="39"/>
        <end position="52"/>
    </location>
</feature>
<feature type="compositionally biased region" description="Acidic residues" evidence="1">
    <location>
        <begin position="425"/>
        <end position="453"/>
    </location>
</feature>
<reference evidence="2" key="1">
    <citation type="submission" date="2022-10" db="EMBL/GenBank/DDBJ databases">
        <title>Culturing micro-colonial fungi from biological soil crusts in the Mojave desert and describing Neophaeococcomyces mojavensis, and introducing the new genera and species Taxawa tesnikishii.</title>
        <authorList>
            <person name="Kurbessoian T."/>
            <person name="Stajich J.E."/>
        </authorList>
    </citation>
    <scope>NUCLEOTIDE SEQUENCE</scope>
    <source>
        <strain evidence="2">TK_1</strain>
    </source>
</reference>
<protein>
    <recommendedName>
        <fullName evidence="4">C3H1-type domain-containing protein</fullName>
    </recommendedName>
</protein>
<feature type="compositionally biased region" description="Basic and acidic residues" evidence="1">
    <location>
        <begin position="397"/>
        <end position="424"/>
    </location>
</feature>
<feature type="region of interest" description="Disordered" evidence="1">
    <location>
        <begin position="319"/>
        <end position="453"/>
    </location>
</feature>
<dbReference type="EMBL" id="JAPDRL010000127">
    <property type="protein sequence ID" value="KAJ9656370.1"/>
    <property type="molecule type" value="Genomic_DNA"/>
</dbReference>
<feature type="compositionally biased region" description="Polar residues" evidence="1">
    <location>
        <begin position="367"/>
        <end position="385"/>
    </location>
</feature>
<evidence type="ECO:0000256" key="1">
    <source>
        <dbReference type="SAM" id="MobiDB-lite"/>
    </source>
</evidence>
<feature type="compositionally biased region" description="Basic and acidic residues" evidence="1">
    <location>
        <begin position="319"/>
        <end position="333"/>
    </location>
</feature>
<feature type="region of interest" description="Disordered" evidence="1">
    <location>
        <begin position="108"/>
        <end position="272"/>
    </location>
</feature>
<evidence type="ECO:0008006" key="4">
    <source>
        <dbReference type="Google" id="ProtNLM"/>
    </source>
</evidence>
<keyword evidence="3" id="KW-1185">Reference proteome</keyword>
<accession>A0ABQ9NFV9</accession>
<evidence type="ECO:0000313" key="2">
    <source>
        <dbReference type="EMBL" id="KAJ9656370.1"/>
    </source>
</evidence>